<dbReference type="AlphaFoldDB" id="A0A552LVY9"/>
<name>A0A552LVY9_9CHRO</name>
<evidence type="ECO:0000313" key="3">
    <source>
        <dbReference type="Proteomes" id="UP000320730"/>
    </source>
</evidence>
<protein>
    <submittedName>
        <fullName evidence="2">DUF3883 domain-containing protein</fullName>
    </submittedName>
</protein>
<sequence length="388" mass="42941">MRRRVVRPKNPVRIGLSCPPSGPSRFATHVDDSPATAALRPQRALLSGHPPLRLEGISMSDVQLLFVNAGWQILYAGTKGDPTIGGFGHLRKHDMGHEAWNFLPVKGKVYGYIPRSTTVRDALGASPHDAVISGVTVVWLARHVSTGQTVIVGWYKNATVYRKAGALRIRREGHEVMPQVVAEADNVRLLPIDQRTFVIPTKKEPGCLGQSPVWYGRDELFRAQVRAFIQRDGRPVRLGKKTSPGAGFNNDPAARKRIEVAAVEYATRYYQSIAGGERQVVSVEREALGWDIEAVGSNDRLKVEVKGVAGNDCSVELTPNEYRAMLSAQHRKVYVVFVVTGLGGNHPQAHIFRYDRDLSSADNPAWVSQRGQRLHIQPRMAARLSLKM</sequence>
<dbReference type="Pfam" id="PF13020">
    <property type="entry name" value="NOV_C"/>
    <property type="match status" value="1"/>
</dbReference>
<accession>A0A552LVY9</accession>
<evidence type="ECO:0000313" key="2">
    <source>
        <dbReference type="EMBL" id="TRV24380.1"/>
    </source>
</evidence>
<organism evidence="2 3">
    <name type="scientific">Microcystis flos-aquae Mf_WU_F_19750830_S460</name>
    <dbReference type="NCBI Taxonomy" id="2486237"/>
    <lineage>
        <taxon>Bacteria</taxon>
        <taxon>Bacillati</taxon>
        <taxon>Cyanobacteriota</taxon>
        <taxon>Cyanophyceae</taxon>
        <taxon>Oscillatoriophycideae</taxon>
        <taxon>Chroococcales</taxon>
        <taxon>Microcystaceae</taxon>
        <taxon>Microcystis</taxon>
    </lineage>
</organism>
<evidence type="ECO:0000259" key="1">
    <source>
        <dbReference type="Pfam" id="PF13020"/>
    </source>
</evidence>
<reference evidence="2 3" key="1">
    <citation type="submission" date="2019-01" db="EMBL/GenBank/DDBJ databases">
        <title>Coherence of Microcystis species and biogeography revealed through population genomics.</title>
        <authorList>
            <person name="Perez-Carrascal O.M."/>
            <person name="Terrat Y."/>
            <person name="Giani A."/>
            <person name="Fortin N."/>
            <person name="Tromas N."/>
            <person name="Shapiro B.J."/>
        </authorList>
    </citation>
    <scope>NUCLEOTIDE SEQUENCE [LARGE SCALE GENOMIC DNA]</scope>
    <source>
        <strain evidence="2">Mf_WU_F_19750830_S460</strain>
    </source>
</reference>
<feature type="domain" description="Protein NO VEIN C-terminal" evidence="1">
    <location>
        <begin position="259"/>
        <end position="350"/>
    </location>
</feature>
<comment type="caution">
    <text evidence="2">The sequence shown here is derived from an EMBL/GenBank/DDBJ whole genome shotgun (WGS) entry which is preliminary data.</text>
</comment>
<gene>
    <name evidence="2" type="ORF">EWV40_06715</name>
</gene>
<dbReference type="InterPro" id="IPR024975">
    <property type="entry name" value="NOV_C"/>
</dbReference>
<proteinExistence type="predicted"/>
<dbReference type="EMBL" id="SFAN01000053">
    <property type="protein sequence ID" value="TRV24380.1"/>
    <property type="molecule type" value="Genomic_DNA"/>
</dbReference>
<dbReference type="Proteomes" id="UP000320730">
    <property type="component" value="Unassembled WGS sequence"/>
</dbReference>